<dbReference type="Gene3D" id="1.20.1260.10">
    <property type="match status" value="1"/>
</dbReference>
<dbReference type="Pfam" id="PF03713">
    <property type="entry name" value="DUF305"/>
    <property type="match status" value="1"/>
</dbReference>
<evidence type="ECO:0000313" key="4">
    <source>
        <dbReference type="Proteomes" id="UP000671399"/>
    </source>
</evidence>
<evidence type="ECO:0000259" key="2">
    <source>
        <dbReference type="Pfam" id="PF03713"/>
    </source>
</evidence>
<accession>A0ABS3V3V4</accession>
<feature type="compositionally biased region" description="Gly residues" evidence="1">
    <location>
        <begin position="125"/>
        <end position="136"/>
    </location>
</feature>
<feature type="region of interest" description="Disordered" evidence="1">
    <location>
        <begin position="113"/>
        <end position="146"/>
    </location>
</feature>
<dbReference type="PROSITE" id="PS51257">
    <property type="entry name" value="PROKAR_LIPOPROTEIN"/>
    <property type="match status" value="1"/>
</dbReference>
<name>A0ABS3V3V4_9ACTN</name>
<feature type="compositionally biased region" description="Pro residues" evidence="1">
    <location>
        <begin position="37"/>
        <end position="51"/>
    </location>
</feature>
<feature type="domain" description="DUF305" evidence="2">
    <location>
        <begin position="56"/>
        <end position="202"/>
    </location>
</feature>
<dbReference type="InterPro" id="IPR005183">
    <property type="entry name" value="DUF305_CopM-like"/>
</dbReference>
<sequence length="210" mass="22035">MDRTRSDRRRPGLRRLGVVVGAVVLLTGCAPAVSPATPGPPPSSGSGPPPVIGGSDLVFLRTMTAHQERTLVIVRVAPQRIRHPRLRTLVAAIDATETDEVAQAREWLRAAGAEPGGHRHEHPSPGGGAPDPGGGAPDPVSRLRDTPVTGYDAALVAVLVVQQRQAAGLARAHRASAVSPTVRDLARRIDESRTAQVQLLTELPVARVAP</sequence>
<dbReference type="EMBL" id="JAGFWR010000002">
    <property type="protein sequence ID" value="MBO4160297.1"/>
    <property type="molecule type" value="Genomic_DNA"/>
</dbReference>
<organism evidence="3 4">
    <name type="scientific">Micromonospora antibiotica</name>
    <dbReference type="NCBI Taxonomy" id="2807623"/>
    <lineage>
        <taxon>Bacteria</taxon>
        <taxon>Bacillati</taxon>
        <taxon>Actinomycetota</taxon>
        <taxon>Actinomycetes</taxon>
        <taxon>Micromonosporales</taxon>
        <taxon>Micromonosporaceae</taxon>
        <taxon>Micromonospora</taxon>
    </lineage>
</organism>
<feature type="region of interest" description="Disordered" evidence="1">
    <location>
        <begin position="33"/>
        <end position="53"/>
    </location>
</feature>
<reference evidence="3 4" key="1">
    <citation type="submission" date="2021-03" db="EMBL/GenBank/DDBJ databases">
        <authorList>
            <person name="Lee D.-H."/>
        </authorList>
    </citation>
    <scope>NUCLEOTIDE SEQUENCE [LARGE SCALE GENOMIC DNA]</scope>
    <source>
        <strain evidence="3 4">MMS20-R2-23</strain>
    </source>
</reference>
<keyword evidence="4" id="KW-1185">Reference proteome</keyword>
<dbReference type="InterPro" id="IPR012347">
    <property type="entry name" value="Ferritin-like"/>
</dbReference>
<dbReference type="Proteomes" id="UP000671399">
    <property type="component" value="Unassembled WGS sequence"/>
</dbReference>
<evidence type="ECO:0000256" key="1">
    <source>
        <dbReference type="SAM" id="MobiDB-lite"/>
    </source>
</evidence>
<evidence type="ECO:0000313" key="3">
    <source>
        <dbReference type="EMBL" id="MBO4160297.1"/>
    </source>
</evidence>
<protein>
    <submittedName>
        <fullName evidence="3">DUF305 domain-containing protein</fullName>
    </submittedName>
</protein>
<gene>
    <name evidence="3" type="ORF">JQN83_05665</name>
</gene>
<comment type="caution">
    <text evidence="3">The sequence shown here is derived from an EMBL/GenBank/DDBJ whole genome shotgun (WGS) entry which is preliminary data.</text>
</comment>
<proteinExistence type="predicted"/>